<dbReference type="EMBL" id="JH431916">
    <property type="status" value="NOT_ANNOTATED_CDS"/>
    <property type="molecule type" value="Genomic_DNA"/>
</dbReference>
<feature type="signal peptide" evidence="6">
    <location>
        <begin position="1"/>
        <end position="19"/>
    </location>
</feature>
<evidence type="ECO:0000256" key="3">
    <source>
        <dbReference type="ARBA" id="ARBA00022759"/>
    </source>
</evidence>
<dbReference type="AlphaFoldDB" id="T1J7A4"/>
<keyword evidence="6" id="KW-0732">Signal</keyword>
<evidence type="ECO:0000313" key="10">
    <source>
        <dbReference type="Proteomes" id="UP000014500"/>
    </source>
</evidence>
<sequence>MAQFRLLCSIAAILGYTYASPIEKRRNFFKLHAEIPEELQQMRLRNPDRVEEITKYGMPQRDVVLKFKDFELSYDNRTRVANYVVEHLDCKRHKFHYIPPPIMEDNDSFSRDHRVQYASIPFDYFQSGFVKCHLAEKRNHSDSMDYLKGTYASTNIAPQNSELNCRGWSDLEFYARRMLWHYNDIYIFTGPLYCSKQNQMKYQVIGMNNVAVPTHFFKVIVGVLDCSLDLIVGCYIMPNEPIPDHVPLGYYRASWSDVQEKSGLTFLTGSDRPYNEDLPDIVEFRDTKRFFECFVQQPATKGPGWKLKE</sequence>
<comment type="similarity">
    <text evidence="1">Belongs to the DNA/RNA non-specific endonuclease family.</text>
</comment>
<dbReference type="GO" id="GO:0006309">
    <property type="term" value="P:apoptotic DNA fragmentation"/>
    <property type="evidence" value="ECO:0007669"/>
    <property type="project" value="TreeGrafter"/>
</dbReference>
<keyword evidence="3" id="KW-0378">Hydrolase</keyword>
<dbReference type="Proteomes" id="UP000014500">
    <property type="component" value="Unassembled WGS sequence"/>
</dbReference>
<evidence type="ECO:0000256" key="5">
    <source>
        <dbReference type="PIRSR" id="PIRSR640255-2"/>
    </source>
</evidence>
<dbReference type="SMART" id="SM00892">
    <property type="entry name" value="Endonuclease_NS"/>
    <property type="match status" value="1"/>
</dbReference>
<evidence type="ECO:0000256" key="4">
    <source>
        <dbReference type="PIRSR" id="PIRSR640255-1"/>
    </source>
</evidence>
<dbReference type="SUPFAM" id="SSF54060">
    <property type="entry name" value="His-Me finger endonucleases"/>
    <property type="match status" value="1"/>
</dbReference>
<dbReference type="GO" id="GO:0003676">
    <property type="term" value="F:nucleic acid binding"/>
    <property type="evidence" value="ECO:0007669"/>
    <property type="project" value="InterPro"/>
</dbReference>
<dbReference type="eggNOG" id="KOG3721">
    <property type="taxonomic scope" value="Eukaryota"/>
</dbReference>
<keyword evidence="10" id="KW-1185">Reference proteome</keyword>
<dbReference type="GO" id="GO:0000014">
    <property type="term" value="F:single-stranded DNA endodeoxyribonuclease activity"/>
    <property type="evidence" value="ECO:0007669"/>
    <property type="project" value="TreeGrafter"/>
</dbReference>
<dbReference type="InterPro" id="IPR020821">
    <property type="entry name" value="ENPP1-3/EXOG-like_nuc-like"/>
</dbReference>
<dbReference type="InterPro" id="IPR040255">
    <property type="entry name" value="Non-specific_endonuclease"/>
</dbReference>
<dbReference type="PANTHER" id="PTHR13966:SF5">
    <property type="entry name" value="ENDONUCLEASE G, MITOCHONDRIAL"/>
    <property type="match status" value="1"/>
</dbReference>
<feature type="domain" description="ENPP1-3/EXOG-like endonuclease/phosphodiesterase" evidence="7">
    <location>
        <begin position="67"/>
        <end position="273"/>
    </location>
</feature>
<dbReference type="GO" id="GO:0005743">
    <property type="term" value="C:mitochondrial inner membrane"/>
    <property type="evidence" value="ECO:0007669"/>
    <property type="project" value="TreeGrafter"/>
</dbReference>
<name>T1J7A4_STRMM</name>
<dbReference type="GO" id="GO:0005634">
    <property type="term" value="C:nucleus"/>
    <property type="evidence" value="ECO:0007669"/>
    <property type="project" value="TreeGrafter"/>
</dbReference>
<dbReference type="STRING" id="126957.T1J7A4"/>
<dbReference type="Pfam" id="PF01223">
    <property type="entry name" value="Endonuclease_NS"/>
    <property type="match status" value="1"/>
</dbReference>
<dbReference type="PhylomeDB" id="T1J7A4"/>
<reference evidence="9" key="2">
    <citation type="submission" date="2015-02" db="UniProtKB">
        <authorList>
            <consortium name="EnsemblMetazoa"/>
        </authorList>
    </citation>
    <scope>IDENTIFICATION</scope>
</reference>
<evidence type="ECO:0000256" key="6">
    <source>
        <dbReference type="SAM" id="SignalP"/>
    </source>
</evidence>
<accession>T1J7A4</accession>
<feature type="active site" description="Proton acceptor" evidence="4">
    <location>
        <position position="133"/>
    </location>
</feature>
<dbReference type="HOGENOM" id="CLU_055174_0_0_1"/>
<evidence type="ECO:0000313" key="9">
    <source>
        <dbReference type="EnsemblMetazoa" id="SMAR009542-PA"/>
    </source>
</evidence>
<reference evidence="10" key="1">
    <citation type="submission" date="2011-05" db="EMBL/GenBank/DDBJ databases">
        <authorList>
            <person name="Richards S.R."/>
            <person name="Qu J."/>
            <person name="Jiang H."/>
            <person name="Jhangiani S.N."/>
            <person name="Agravi P."/>
            <person name="Goodspeed R."/>
            <person name="Gross S."/>
            <person name="Mandapat C."/>
            <person name="Jackson L."/>
            <person name="Mathew T."/>
            <person name="Pu L."/>
            <person name="Thornton R."/>
            <person name="Saada N."/>
            <person name="Wilczek-Boney K.B."/>
            <person name="Lee S."/>
            <person name="Kovar C."/>
            <person name="Wu Y."/>
            <person name="Scherer S.E."/>
            <person name="Worley K.C."/>
            <person name="Muzny D.M."/>
            <person name="Gibbs R."/>
        </authorList>
    </citation>
    <scope>NUCLEOTIDE SEQUENCE</scope>
    <source>
        <strain evidence="10">Brora</strain>
    </source>
</reference>
<evidence type="ECO:0000256" key="2">
    <source>
        <dbReference type="ARBA" id="ARBA00022722"/>
    </source>
</evidence>
<protein>
    <recommendedName>
        <fullName evidence="11">DNA/RNA non-specific endonuclease domain-containing protein</fullName>
    </recommendedName>
</protein>
<dbReference type="InterPro" id="IPR001604">
    <property type="entry name" value="Endo_G_ENPP1-like_dom"/>
</dbReference>
<evidence type="ECO:0008006" key="11">
    <source>
        <dbReference type="Google" id="ProtNLM"/>
    </source>
</evidence>
<evidence type="ECO:0000259" key="8">
    <source>
        <dbReference type="SMART" id="SM00892"/>
    </source>
</evidence>
<dbReference type="GO" id="GO:0004521">
    <property type="term" value="F:RNA endonuclease activity"/>
    <property type="evidence" value="ECO:0007669"/>
    <property type="project" value="TreeGrafter"/>
</dbReference>
<evidence type="ECO:0000256" key="1">
    <source>
        <dbReference type="ARBA" id="ARBA00010052"/>
    </source>
</evidence>
<dbReference type="Gene3D" id="3.40.570.10">
    <property type="entry name" value="Extracellular Endonuclease, subunit A"/>
    <property type="match status" value="1"/>
</dbReference>
<dbReference type="InterPro" id="IPR044925">
    <property type="entry name" value="His-Me_finger_sf"/>
</dbReference>
<dbReference type="InterPro" id="IPR044929">
    <property type="entry name" value="DNA/RNA_non-sp_Endonuclease_sf"/>
</dbReference>
<dbReference type="PANTHER" id="PTHR13966">
    <property type="entry name" value="ENDONUCLEASE RELATED"/>
    <property type="match status" value="1"/>
</dbReference>
<keyword evidence="3" id="KW-0255">Endonuclease</keyword>
<organism evidence="9 10">
    <name type="scientific">Strigamia maritima</name>
    <name type="common">European centipede</name>
    <name type="synonym">Geophilus maritimus</name>
    <dbReference type="NCBI Taxonomy" id="126957"/>
    <lineage>
        <taxon>Eukaryota</taxon>
        <taxon>Metazoa</taxon>
        <taxon>Ecdysozoa</taxon>
        <taxon>Arthropoda</taxon>
        <taxon>Myriapoda</taxon>
        <taxon>Chilopoda</taxon>
        <taxon>Pleurostigmophora</taxon>
        <taxon>Geophilomorpha</taxon>
        <taxon>Linotaeniidae</taxon>
        <taxon>Strigamia</taxon>
    </lineage>
</organism>
<feature type="binding site" evidence="5">
    <location>
        <position position="164"/>
    </location>
    <ligand>
        <name>Mg(2+)</name>
        <dbReference type="ChEBI" id="CHEBI:18420"/>
        <note>catalytic</note>
    </ligand>
</feature>
<feature type="domain" description="DNA/RNA non-specific endonuclease/pyrophosphatase/phosphodiesterase" evidence="8">
    <location>
        <begin position="66"/>
        <end position="273"/>
    </location>
</feature>
<dbReference type="SMART" id="SM00477">
    <property type="entry name" value="NUC"/>
    <property type="match status" value="1"/>
</dbReference>
<dbReference type="EnsemblMetazoa" id="SMAR009542-RA">
    <property type="protein sequence ID" value="SMAR009542-PA"/>
    <property type="gene ID" value="SMAR009542"/>
</dbReference>
<dbReference type="OMA" id="CHPNEAR"/>
<dbReference type="GO" id="GO:0046872">
    <property type="term" value="F:metal ion binding"/>
    <property type="evidence" value="ECO:0007669"/>
    <property type="project" value="UniProtKB-KW"/>
</dbReference>
<keyword evidence="2" id="KW-0540">Nuclease</keyword>
<feature type="chain" id="PRO_5004580010" description="DNA/RNA non-specific endonuclease domain-containing protein" evidence="6">
    <location>
        <begin position="20"/>
        <end position="309"/>
    </location>
</feature>
<proteinExistence type="inferred from homology"/>
<evidence type="ECO:0000259" key="7">
    <source>
        <dbReference type="SMART" id="SM00477"/>
    </source>
</evidence>
<keyword evidence="5" id="KW-0479">Metal-binding</keyword>